<comment type="caution">
    <text evidence="1">The sequence shown here is derived from an EMBL/GenBank/DDBJ whole genome shotgun (WGS) entry which is preliminary data.</text>
</comment>
<evidence type="ECO:0000313" key="1">
    <source>
        <dbReference type="EMBL" id="KAL3521035.1"/>
    </source>
</evidence>
<sequence length="440" mass="50103">MAMAAVLRAVLKKVRPLPLGRHQQLKGSKLGFMGAISNFSIIGNNPSYLNNYYNTALPSSSCWRRHYFLPPPPPPAFDDSPSFLDVCYRDGIYPVEEAEIDSGAIKSAEFAVKIHNQEALLRSVGREKDDGDGVEEIRFVRVVRASVSPRKGPMYYITLEALRGKADMNVYYAEVLHRPDQNQPGDQNLRELMDFLDQNKQLIPHHPDQSMMELIKWELVDESFSYPFEEVRLSEFLAKQFRRERVARNSLVRNWLTAMEQLCRNVEKSRWRWGSTKGETDSKDTPTQNPSSVVLKANECPPTPPENFVNLGRTVTRSIVLVFDIKTFEMVYKYAMFAVAAQYQNEGIRLHLKDVLCARKSKVSDGWVFEIVLEAINGQNKVENFYAIVLSTSLGLLKLIKWHQIGESFCYPDAKQLDTQDLVKHFIPSPVAVAPVANIT</sequence>
<dbReference type="AlphaFoldDB" id="A0ABD2ZRS4"/>
<dbReference type="Gene3D" id="3.10.450.10">
    <property type="match status" value="1"/>
</dbReference>
<name>A0ABD2ZRS4_9GENT</name>
<keyword evidence="2" id="KW-1185">Reference proteome</keyword>
<proteinExistence type="predicted"/>
<dbReference type="EMBL" id="JBJUIK010000008">
    <property type="protein sequence ID" value="KAL3521035.1"/>
    <property type="molecule type" value="Genomic_DNA"/>
</dbReference>
<organism evidence="1 2">
    <name type="scientific">Cinchona calisaya</name>
    <dbReference type="NCBI Taxonomy" id="153742"/>
    <lineage>
        <taxon>Eukaryota</taxon>
        <taxon>Viridiplantae</taxon>
        <taxon>Streptophyta</taxon>
        <taxon>Embryophyta</taxon>
        <taxon>Tracheophyta</taxon>
        <taxon>Spermatophyta</taxon>
        <taxon>Magnoliopsida</taxon>
        <taxon>eudicotyledons</taxon>
        <taxon>Gunneridae</taxon>
        <taxon>Pentapetalae</taxon>
        <taxon>asterids</taxon>
        <taxon>lamiids</taxon>
        <taxon>Gentianales</taxon>
        <taxon>Rubiaceae</taxon>
        <taxon>Cinchonoideae</taxon>
        <taxon>Cinchoneae</taxon>
        <taxon>Cinchona</taxon>
    </lineage>
</organism>
<accession>A0ABD2ZRS4</accession>
<protein>
    <submittedName>
        <fullName evidence="1">Uncharacterized protein</fullName>
    </submittedName>
</protein>
<reference evidence="1 2" key="1">
    <citation type="submission" date="2024-11" db="EMBL/GenBank/DDBJ databases">
        <title>A near-complete genome assembly of Cinchona calisaya.</title>
        <authorList>
            <person name="Lian D.C."/>
            <person name="Zhao X.W."/>
            <person name="Wei L."/>
        </authorList>
    </citation>
    <scope>NUCLEOTIDE SEQUENCE [LARGE SCALE GENOMIC DNA]</scope>
    <source>
        <tissue evidence="1">Nenye</tissue>
    </source>
</reference>
<dbReference type="Proteomes" id="UP001630127">
    <property type="component" value="Unassembled WGS sequence"/>
</dbReference>
<gene>
    <name evidence="1" type="ORF">ACH5RR_019184</name>
</gene>
<evidence type="ECO:0000313" key="2">
    <source>
        <dbReference type="Proteomes" id="UP001630127"/>
    </source>
</evidence>